<evidence type="ECO:0000256" key="6">
    <source>
        <dbReference type="ARBA" id="ARBA00023315"/>
    </source>
</evidence>
<dbReference type="GO" id="GO:0016020">
    <property type="term" value="C:membrane"/>
    <property type="evidence" value="ECO:0007669"/>
    <property type="project" value="UniProtKB-SubCell"/>
</dbReference>
<feature type="transmembrane region" description="Helical" evidence="7">
    <location>
        <begin position="45"/>
        <end position="66"/>
    </location>
</feature>
<dbReference type="EMBL" id="NEDP02003953">
    <property type="protein sequence ID" value="OWF47316.1"/>
    <property type="molecule type" value="Genomic_DNA"/>
</dbReference>
<dbReference type="InterPro" id="IPR039859">
    <property type="entry name" value="PFA4/ZDH16/20/ERF2-like"/>
</dbReference>
<feature type="domain" description="Palmitoyltransferase DHHC" evidence="8">
    <location>
        <begin position="154"/>
        <end position="295"/>
    </location>
</feature>
<dbReference type="AlphaFoldDB" id="A0A210QEY8"/>
<dbReference type="Pfam" id="PF01529">
    <property type="entry name" value="DHHC"/>
    <property type="match status" value="1"/>
</dbReference>
<dbReference type="PANTHER" id="PTHR12246">
    <property type="entry name" value="PALMITOYLTRANSFERASE ZDHHC16"/>
    <property type="match status" value="1"/>
</dbReference>
<comment type="domain">
    <text evidence="7">The DHHC domain is required for palmitoyltransferase activity.</text>
</comment>
<comment type="subcellular location">
    <subcellularLocation>
        <location evidence="1">Membrane</location>
        <topology evidence="1">Multi-pass membrane protein</topology>
    </subcellularLocation>
</comment>
<evidence type="ECO:0000256" key="2">
    <source>
        <dbReference type="ARBA" id="ARBA00022679"/>
    </source>
</evidence>
<dbReference type="Proteomes" id="UP000242188">
    <property type="component" value="Unassembled WGS sequence"/>
</dbReference>
<evidence type="ECO:0000256" key="3">
    <source>
        <dbReference type="ARBA" id="ARBA00022692"/>
    </source>
</evidence>
<keyword evidence="3 7" id="KW-0812">Transmembrane</keyword>
<feature type="transmembrane region" description="Helical" evidence="7">
    <location>
        <begin position="78"/>
        <end position="101"/>
    </location>
</feature>
<accession>A0A210QEY8</accession>
<proteinExistence type="inferred from homology"/>
<keyword evidence="6 7" id="KW-0012">Acyltransferase</keyword>
<evidence type="ECO:0000256" key="5">
    <source>
        <dbReference type="ARBA" id="ARBA00023136"/>
    </source>
</evidence>
<dbReference type="PROSITE" id="PS50216">
    <property type="entry name" value="DHHC"/>
    <property type="match status" value="1"/>
</dbReference>
<protein>
    <recommendedName>
        <fullName evidence="7">Palmitoyltransferase</fullName>
        <ecNumber evidence="7">2.3.1.225</ecNumber>
    </recommendedName>
</protein>
<keyword evidence="2 7" id="KW-0808">Transferase</keyword>
<keyword evidence="10" id="KW-1185">Reference proteome</keyword>
<comment type="catalytic activity">
    <reaction evidence="7">
        <text>L-cysteinyl-[protein] + hexadecanoyl-CoA = S-hexadecanoyl-L-cysteinyl-[protein] + CoA</text>
        <dbReference type="Rhea" id="RHEA:36683"/>
        <dbReference type="Rhea" id="RHEA-COMP:10131"/>
        <dbReference type="Rhea" id="RHEA-COMP:11032"/>
        <dbReference type="ChEBI" id="CHEBI:29950"/>
        <dbReference type="ChEBI" id="CHEBI:57287"/>
        <dbReference type="ChEBI" id="CHEBI:57379"/>
        <dbReference type="ChEBI" id="CHEBI:74151"/>
        <dbReference type="EC" id="2.3.1.225"/>
    </reaction>
</comment>
<dbReference type="InterPro" id="IPR001594">
    <property type="entry name" value="Palmitoyltrfase_DHHC"/>
</dbReference>
<evidence type="ECO:0000256" key="4">
    <source>
        <dbReference type="ARBA" id="ARBA00022989"/>
    </source>
</evidence>
<keyword evidence="5 7" id="KW-0472">Membrane</keyword>
<feature type="transmembrane region" description="Helical" evidence="7">
    <location>
        <begin position="254"/>
        <end position="279"/>
    </location>
</feature>
<keyword evidence="4 7" id="KW-1133">Transmembrane helix</keyword>
<evidence type="ECO:0000313" key="9">
    <source>
        <dbReference type="EMBL" id="OWF47316.1"/>
    </source>
</evidence>
<gene>
    <name evidence="9" type="ORF">KP79_PYT26189</name>
</gene>
<organism evidence="9 10">
    <name type="scientific">Mizuhopecten yessoensis</name>
    <name type="common">Japanese scallop</name>
    <name type="synonym">Patinopecten yessoensis</name>
    <dbReference type="NCBI Taxonomy" id="6573"/>
    <lineage>
        <taxon>Eukaryota</taxon>
        <taxon>Metazoa</taxon>
        <taxon>Spiralia</taxon>
        <taxon>Lophotrochozoa</taxon>
        <taxon>Mollusca</taxon>
        <taxon>Bivalvia</taxon>
        <taxon>Autobranchia</taxon>
        <taxon>Pteriomorphia</taxon>
        <taxon>Pectinida</taxon>
        <taxon>Pectinoidea</taxon>
        <taxon>Pectinidae</taxon>
        <taxon>Mizuhopecten</taxon>
    </lineage>
</organism>
<reference evidence="9 10" key="1">
    <citation type="journal article" date="2017" name="Nat. Ecol. Evol.">
        <title>Scallop genome provides insights into evolution of bilaterian karyotype and development.</title>
        <authorList>
            <person name="Wang S."/>
            <person name="Zhang J."/>
            <person name="Jiao W."/>
            <person name="Li J."/>
            <person name="Xun X."/>
            <person name="Sun Y."/>
            <person name="Guo X."/>
            <person name="Huan P."/>
            <person name="Dong B."/>
            <person name="Zhang L."/>
            <person name="Hu X."/>
            <person name="Sun X."/>
            <person name="Wang J."/>
            <person name="Zhao C."/>
            <person name="Wang Y."/>
            <person name="Wang D."/>
            <person name="Huang X."/>
            <person name="Wang R."/>
            <person name="Lv J."/>
            <person name="Li Y."/>
            <person name="Zhang Z."/>
            <person name="Liu B."/>
            <person name="Lu W."/>
            <person name="Hui Y."/>
            <person name="Liang J."/>
            <person name="Zhou Z."/>
            <person name="Hou R."/>
            <person name="Li X."/>
            <person name="Liu Y."/>
            <person name="Li H."/>
            <person name="Ning X."/>
            <person name="Lin Y."/>
            <person name="Zhao L."/>
            <person name="Xing Q."/>
            <person name="Dou J."/>
            <person name="Li Y."/>
            <person name="Mao J."/>
            <person name="Guo H."/>
            <person name="Dou H."/>
            <person name="Li T."/>
            <person name="Mu C."/>
            <person name="Jiang W."/>
            <person name="Fu Q."/>
            <person name="Fu X."/>
            <person name="Miao Y."/>
            <person name="Liu J."/>
            <person name="Yu Q."/>
            <person name="Li R."/>
            <person name="Liao H."/>
            <person name="Li X."/>
            <person name="Kong Y."/>
            <person name="Jiang Z."/>
            <person name="Chourrout D."/>
            <person name="Li R."/>
            <person name="Bao Z."/>
        </authorList>
    </citation>
    <scope>NUCLEOTIDE SEQUENCE [LARGE SCALE GENOMIC DNA]</scope>
    <source>
        <strain evidence="9 10">PY_sf001</strain>
    </source>
</reference>
<sequence>MAGEVAVDIGDQDSPPSLMEQLRIHYKYKGKRTDKRHKRNVKNAVRWLVAFQAPSQLYMLHAYLIAYLLEDYDEWTHYYLKVLVTYGAIQIVANYLCTILYDTRLVKTRDRPDLPGVSDRWDNPPDQFVSLHTDNQNGSAVPIQPDDADDSGFEWKYCERCEMHQPPRTHHCDICEACILKRDHHCFVVGTCVGFKNQRYFVVLTFYAVIYGIFGGFLQFKYLQQMYYPVSYAWTDFIPPVAFYRWLFGRVDAMSLHVCIMIFHVYLEFLYGIIGFIYFTSQMMMIPRGKTLHELKKFIPIRNLNSINRNFRSVFGDFWVLNFFFPMQVIFPQTDDVVVGVRKPTEVVGERKPTVVVGVGKPTVVVGLRKPTVVVGVRKPTVAVGVRKPTAVVGVRNHTVVVRVKKPTVGVGVRKPTVVVGVRKPTLVVGVRKPPVVVGVRKPTVVVGVRKPTVVVGVNHEVHV</sequence>
<evidence type="ECO:0000259" key="8">
    <source>
        <dbReference type="Pfam" id="PF01529"/>
    </source>
</evidence>
<dbReference type="OrthoDB" id="302728at2759"/>
<feature type="transmembrane region" description="Helical" evidence="7">
    <location>
        <begin position="200"/>
        <end position="220"/>
    </location>
</feature>
<name>A0A210QEY8_MIZYE</name>
<evidence type="ECO:0000256" key="1">
    <source>
        <dbReference type="ARBA" id="ARBA00004141"/>
    </source>
</evidence>
<comment type="caution">
    <text evidence="9">The sequence shown here is derived from an EMBL/GenBank/DDBJ whole genome shotgun (WGS) entry which is preliminary data.</text>
</comment>
<evidence type="ECO:0000256" key="7">
    <source>
        <dbReference type="RuleBase" id="RU079119"/>
    </source>
</evidence>
<dbReference type="EC" id="2.3.1.225" evidence="7"/>
<dbReference type="GO" id="GO:0019706">
    <property type="term" value="F:protein-cysteine S-palmitoyltransferase activity"/>
    <property type="evidence" value="ECO:0007669"/>
    <property type="project" value="UniProtKB-EC"/>
</dbReference>
<comment type="similarity">
    <text evidence="7">Belongs to the DHHC palmitoyltransferase family.</text>
</comment>
<evidence type="ECO:0000313" key="10">
    <source>
        <dbReference type="Proteomes" id="UP000242188"/>
    </source>
</evidence>